<dbReference type="Proteomes" id="UP000181956">
    <property type="component" value="Chromosome I"/>
</dbReference>
<name>A0A1H1WPG2_9MICO</name>
<evidence type="ECO:0000313" key="2">
    <source>
        <dbReference type="Proteomes" id="UP000181956"/>
    </source>
</evidence>
<reference evidence="2" key="1">
    <citation type="submission" date="2016-10" db="EMBL/GenBank/DDBJ databases">
        <authorList>
            <person name="Varghese N."/>
            <person name="Submissions S."/>
        </authorList>
    </citation>
    <scope>NUCLEOTIDE SEQUENCE [LARGE SCALE GENOMIC DNA]</scope>
    <source>
        <strain evidence="2">DSM 21772</strain>
    </source>
</reference>
<protein>
    <submittedName>
        <fullName evidence="1">Uncharacterized protein</fullName>
    </submittedName>
</protein>
<dbReference type="AlphaFoldDB" id="A0A1H1WPG2"/>
<accession>A0A1H1WPG2</accession>
<sequence length="115" mass="12880">MRAPTPYFTISDNPVALIGGTIETGRATHHSVDFRNSRWSVTALSRDLVLMTDWHPPSVLSRLNHNGDMTTEFDQGRANIARALMIANADNDVFEHPADLMIEQIWGEFERSSGL</sequence>
<gene>
    <name evidence="1" type="ORF">SAMN04489834_2587</name>
</gene>
<organism evidence="1 2">
    <name type="scientific">Microterricola viridarii</name>
    <dbReference type="NCBI Taxonomy" id="412690"/>
    <lineage>
        <taxon>Bacteria</taxon>
        <taxon>Bacillati</taxon>
        <taxon>Actinomycetota</taxon>
        <taxon>Actinomycetes</taxon>
        <taxon>Micrococcales</taxon>
        <taxon>Microbacteriaceae</taxon>
        <taxon>Microterricola</taxon>
    </lineage>
</organism>
<evidence type="ECO:0000313" key="1">
    <source>
        <dbReference type="EMBL" id="SDS99023.1"/>
    </source>
</evidence>
<proteinExistence type="predicted"/>
<keyword evidence="2" id="KW-1185">Reference proteome</keyword>
<dbReference type="EMBL" id="LT629742">
    <property type="protein sequence ID" value="SDS99023.1"/>
    <property type="molecule type" value="Genomic_DNA"/>
</dbReference>